<protein>
    <submittedName>
        <fullName evidence="1">Uncharacterized protein</fullName>
    </submittedName>
</protein>
<accession>A0AAD9HII5</accession>
<evidence type="ECO:0000313" key="1">
    <source>
        <dbReference type="EMBL" id="KAK2028474.1"/>
    </source>
</evidence>
<sequence>MLPVSLMVCDLAEKRSSGPVPIRYAGKVTVGPKPGPKVDSILESCTDRIPHSSAHHTPKVEPMTKLPRALNFETLIWHWPIICVKPVFDSVQVGTHSGLPVQARLLAFQTHWSNLKQQQKQKQKQQPVLVRFSQSWREILMCNEATSAVSDWGT</sequence>
<dbReference type="EMBL" id="MU842877">
    <property type="protein sequence ID" value="KAK2028474.1"/>
    <property type="molecule type" value="Genomic_DNA"/>
</dbReference>
<evidence type="ECO:0000313" key="2">
    <source>
        <dbReference type="Proteomes" id="UP001232148"/>
    </source>
</evidence>
<keyword evidence="2" id="KW-1185">Reference proteome</keyword>
<proteinExistence type="predicted"/>
<dbReference type="AlphaFoldDB" id="A0AAD9HII5"/>
<dbReference type="Proteomes" id="UP001232148">
    <property type="component" value="Unassembled WGS sequence"/>
</dbReference>
<organism evidence="1 2">
    <name type="scientific">Colletotrichum zoysiae</name>
    <dbReference type="NCBI Taxonomy" id="1216348"/>
    <lineage>
        <taxon>Eukaryota</taxon>
        <taxon>Fungi</taxon>
        <taxon>Dikarya</taxon>
        <taxon>Ascomycota</taxon>
        <taxon>Pezizomycotina</taxon>
        <taxon>Sordariomycetes</taxon>
        <taxon>Hypocreomycetidae</taxon>
        <taxon>Glomerellales</taxon>
        <taxon>Glomerellaceae</taxon>
        <taxon>Colletotrichum</taxon>
        <taxon>Colletotrichum graminicola species complex</taxon>
    </lineage>
</organism>
<reference evidence="1" key="1">
    <citation type="submission" date="2021-06" db="EMBL/GenBank/DDBJ databases">
        <title>Comparative genomics, transcriptomics and evolutionary studies reveal genomic signatures of adaptation to plant cell wall in hemibiotrophic fungi.</title>
        <authorList>
            <consortium name="DOE Joint Genome Institute"/>
            <person name="Baroncelli R."/>
            <person name="Diaz J.F."/>
            <person name="Benocci T."/>
            <person name="Peng M."/>
            <person name="Battaglia E."/>
            <person name="Haridas S."/>
            <person name="Andreopoulos W."/>
            <person name="Labutti K."/>
            <person name="Pangilinan J."/>
            <person name="Floch G.L."/>
            <person name="Makela M.R."/>
            <person name="Henrissat B."/>
            <person name="Grigoriev I.V."/>
            <person name="Crouch J.A."/>
            <person name="De Vries R.P."/>
            <person name="Sukno S.A."/>
            <person name="Thon M.R."/>
        </authorList>
    </citation>
    <scope>NUCLEOTIDE SEQUENCE</scope>
    <source>
        <strain evidence="1">MAFF235873</strain>
    </source>
</reference>
<comment type="caution">
    <text evidence="1">The sequence shown here is derived from an EMBL/GenBank/DDBJ whole genome shotgun (WGS) entry which is preliminary data.</text>
</comment>
<gene>
    <name evidence="1" type="ORF">LX32DRAFT_398779</name>
</gene>
<name>A0AAD9HII5_9PEZI</name>